<dbReference type="KEGG" id="msaa:QYS49_38860"/>
<dbReference type="Pfam" id="PF22381">
    <property type="entry name" value="Staph_reg_Sar_Rot"/>
    <property type="match status" value="1"/>
</dbReference>
<dbReference type="GO" id="GO:0003677">
    <property type="term" value="F:DNA binding"/>
    <property type="evidence" value="ECO:0007669"/>
    <property type="project" value="UniProtKB-KW"/>
</dbReference>
<sequence>MSRDSDINKTNPFVGQTFSTLLSCQQKLSYNISQEMKAFGITRQQYEVLTILNSNPEKAMNLNKVKSYLRENVPDISRIVQRLVEKRLINRSRQADDKRNSAISINHEGISLIRQIEPIIMKKMDDFFAVLSSEELVELSRIISKVNQNND</sequence>
<dbReference type="AlphaFoldDB" id="A0AA51NDG0"/>
<evidence type="ECO:0000256" key="1">
    <source>
        <dbReference type="ARBA" id="ARBA00023015"/>
    </source>
</evidence>
<keyword evidence="2" id="KW-0238">DNA-binding</keyword>
<dbReference type="EMBL" id="CP129971">
    <property type="protein sequence ID" value="WMN11561.1"/>
    <property type="molecule type" value="Genomic_DNA"/>
</dbReference>
<dbReference type="GO" id="GO:0003700">
    <property type="term" value="F:DNA-binding transcription factor activity"/>
    <property type="evidence" value="ECO:0007669"/>
    <property type="project" value="InterPro"/>
</dbReference>
<dbReference type="Proteomes" id="UP001230496">
    <property type="component" value="Chromosome"/>
</dbReference>
<dbReference type="GO" id="GO:0006950">
    <property type="term" value="P:response to stress"/>
    <property type="evidence" value="ECO:0007669"/>
    <property type="project" value="TreeGrafter"/>
</dbReference>
<dbReference type="InterPro" id="IPR039422">
    <property type="entry name" value="MarR/SlyA-like"/>
</dbReference>
<evidence type="ECO:0000259" key="4">
    <source>
        <dbReference type="PROSITE" id="PS50995"/>
    </source>
</evidence>
<evidence type="ECO:0000313" key="6">
    <source>
        <dbReference type="Proteomes" id="UP001230496"/>
    </source>
</evidence>
<keyword evidence="6" id="KW-1185">Reference proteome</keyword>
<dbReference type="PRINTS" id="PR00598">
    <property type="entry name" value="HTHMARR"/>
</dbReference>
<dbReference type="InterPro" id="IPR036388">
    <property type="entry name" value="WH-like_DNA-bd_sf"/>
</dbReference>
<evidence type="ECO:0000256" key="2">
    <source>
        <dbReference type="ARBA" id="ARBA00023125"/>
    </source>
</evidence>
<gene>
    <name evidence="5" type="ORF">QYS49_38860</name>
</gene>
<dbReference type="PROSITE" id="PS50995">
    <property type="entry name" value="HTH_MARR_2"/>
    <property type="match status" value="1"/>
</dbReference>
<accession>A0AA51NDG0</accession>
<dbReference type="InterPro" id="IPR055166">
    <property type="entry name" value="Transc_reg_Sar_Rot_HTH"/>
</dbReference>
<dbReference type="PROSITE" id="PS51257">
    <property type="entry name" value="PROKAR_LIPOPROTEIN"/>
    <property type="match status" value="1"/>
</dbReference>
<dbReference type="RefSeq" id="WP_308348948.1">
    <property type="nucleotide sequence ID" value="NZ_CP129971.1"/>
</dbReference>
<dbReference type="SUPFAM" id="SSF46785">
    <property type="entry name" value="Winged helix' DNA-binding domain"/>
    <property type="match status" value="1"/>
</dbReference>
<keyword evidence="3" id="KW-0804">Transcription</keyword>
<protein>
    <submittedName>
        <fullName evidence="5">MarR family transcriptional regulator</fullName>
    </submittedName>
</protein>
<organism evidence="5 6">
    <name type="scientific">Marivirga salinarum</name>
    <dbReference type="NCBI Taxonomy" id="3059078"/>
    <lineage>
        <taxon>Bacteria</taxon>
        <taxon>Pseudomonadati</taxon>
        <taxon>Bacteroidota</taxon>
        <taxon>Cytophagia</taxon>
        <taxon>Cytophagales</taxon>
        <taxon>Marivirgaceae</taxon>
        <taxon>Marivirga</taxon>
    </lineage>
</organism>
<evidence type="ECO:0000256" key="3">
    <source>
        <dbReference type="ARBA" id="ARBA00023163"/>
    </source>
</evidence>
<keyword evidence="1" id="KW-0805">Transcription regulation</keyword>
<dbReference type="Gene3D" id="1.10.10.10">
    <property type="entry name" value="Winged helix-like DNA-binding domain superfamily/Winged helix DNA-binding domain"/>
    <property type="match status" value="1"/>
</dbReference>
<feature type="domain" description="HTH marR-type" evidence="4">
    <location>
        <begin position="14"/>
        <end position="148"/>
    </location>
</feature>
<dbReference type="InterPro" id="IPR036390">
    <property type="entry name" value="WH_DNA-bd_sf"/>
</dbReference>
<dbReference type="InterPro" id="IPR000835">
    <property type="entry name" value="HTH_MarR-typ"/>
</dbReference>
<dbReference type="PANTHER" id="PTHR33164">
    <property type="entry name" value="TRANSCRIPTIONAL REGULATOR, MARR FAMILY"/>
    <property type="match status" value="1"/>
</dbReference>
<proteinExistence type="predicted"/>
<dbReference type="PANTHER" id="PTHR33164:SF57">
    <property type="entry name" value="MARR-FAMILY TRANSCRIPTIONAL REGULATOR"/>
    <property type="match status" value="1"/>
</dbReference>
<name>A0AA51NDG0_9BACT</name>
<reference evidence="5 6" key="1">
    <citation type="submission" date="2023-08" db="EMBL/GenBank/DDBJ databases">
        <title>Comparative genomics and taxonomic characterization of three novel marine species of genus Marivirga.</title>
        <authorList>
            <person name="Muhammad N."/>
            <person name="Kim S.-G."/>
        </authorList>
    </citation>
    <scope>NUCLEOTIDE SEQUENCE [LARGE SCALE GENOMIC DNA]</scope>
    <source>
        <strain evidence="5 6">BDSF4-3</strain>
    </source>
</reference>
<evidence type="ECO:0000313" key="5">
    <source>
        <dbReference type="EMBL" id="WMN11561.1"/>
    </source>
</evidence>
<dbReference type="SMART" id="SM00347">
    <property type="entry name" value="HTH_MARR"/>
    <property type="match status" value="1"/>
</dbReference>